<evidence type="ECO:0000313" key="2">
    <source>
        <dbReference type="EMBL" id="MBW61611.1"/>
    </source>
</evidence>
<name>A0A2M4C900_9DIPT</name>
<feature type="chain" id="PRO_5014934679" evidence="1">
    <location>
        <begin position="26"/>
        <end position="103"/>
    </location>
</feature>
<organism evidence="2">
    <name type="scientific">Anopheles marajoara</name>
    <dbReference type="NCBI Taxonomy" id="58244"/>
    <lineage>
        <taxon>Eukaryota</taxon>
        <taxon>Metazoa</taxon>
        <taxon>Ecdysozoa</taxon>
        <taxon>Arthropoda</taxon>
        <taxon>Hexapoda</taxon>
        <taxon>Insecta</taxon>
        <taxon>Pterygota</taxon>
        <taxon>Neoptera</taxon>
        <taxon>Endopterygota</taxon>
        <taxon>Diptera</taxon>
        <taxon>Nematocera</taxon>
        <taxon>Culicoidea</taxon>
        <taxon>Culicidae</taxon>
        <taxon>Anophelinae</taxon>
        <taxon>Anopheles</taxon>
    </lineage>
</organism>
<evidence type="ECO:0000256" key="1">
    <source>
        <dbReference type="SAM" id="SignalP"/>
    </source>
</evidence>
<dbReference type="EMBL" id="GGFJ01012470">
    <property type="protein sequence ID" value="MBW61611.1"/>
    <property type="molecule type" value="Transcribed_RNA"/>
</dbReference>
<sequence>MLPKERGCRLIAQLPLLLIWTLSSGRRHTVRWSNVYVHKVPDGELGLGERFRIVRPFLAGTGDADFAHPERGSPVRVDDGEIKIGTLAARLRIHVPYQRRQFA</sequence>
<feature type="signal peptide" evidence="1">
    <location>
        <begin position="1"/>
        <end position="25"/>
    </location>
</feature>
<reference evidence="2" key="1">
    <citation type="submission" date="2018-01" db="EMBL/GenBank/DDBJ databases">
        <title>An insight into the sialome of Amazonian anophelines.</title>
        <authorList>
            <person name="Ribeiro J.M."/>
            <person name="Scarpassa V."/>
            <person name="Calvo E."/>
        </authorList>
    </citation>
    <scope>NUCLEOTIDE SEQUENCE</scope>
    <source>
        <tissue evidence="2">Salivary glands</tissue>
    </source>
</reference>
<accession>A0A2M4C900</accession>
<keyword evidence="1" id="KW-0732">Signal</keyword>
<dbReference type="AlphaFoldDB" id="A0A2M4C900"/>
<proteinExistence type="predicted"/>
<protein>
    <submittedName>
        <fullName evidence="2">Putative secreted protein</fullName>
    </submittedName>
</protein>